<keyword evidence="7" id="KW-0679">Respiratory chain</keyword>
<dbReference type="PANTHER" id="PTHR13178:SF0">
    <property type="entry name" value="NADH DEHYDROGENASE [UBIQUINONE] 1 BETA SUBCOMPLEX SUBUNIT 5, MITOCHONDRIAL"/>
    <property type="match status" value="1"/>
</dbReference>
<dbReference type="EMBL" id="ACPB03018322">
    <property type="status" value="NOT_ANNOTATED_CDS"/>
    <property type="molecule type" value="Genomic_DNA"/>
</dbReference>
<organism evidence="18">
    <name type="scientific">Rhodnius prolixus</name>
    <name type="common">Triatomid bug</name>
    <dbReference type="NCBI Taxonomy" id="13249"/>
    <lineage>
        <taxon>Eukaryota</taxon>
        <taxon>Metazoa</taxon>
        <taxon>Ecdysozoa</taxon>
        <taxon>Arthropoda</taxon>
        <taxon>Hexapoda</taxon>
        <taxon>Insecta</taxon>
        <taxon>Pterygota</taxon>
        <taxon>Neoptera</taxon>
        <taxon>Paraneoptera</taxon>
        <taxon>Hemiptera</taxon>
        <taxon>Heteroptera</taxon>
        <taxon>Panheteroptera</taxon>
        <taxon>Cimicomorpha</taxon>
        <taxon>Reduviidae</taxon>
        <taxon>Triatominae</taxon>
        <taxon>Rhodnius</taxon>
    </lineage>
</organism>
<sequence>MATWSSLASGIVRNLTCRSTVQNYGIQKRMMSDRTMNITSSRWQWHKFKDLLHFYVIIGLIPVGAIVFYANVFIGPATLTEIPEGYTPKHWEYYQHPITRWLAKNIFTNPQQEYEKYLHQLYEEDEKMKILKLQKKVHDLMRLRQDHRSQHFLPISGKYTRVSRKDAEAMDETAGFSRSSP</sequence>
<evidence type="ECO:0000313" key="18">
    <source>
        <dbReference type="EMBL" id="JAA76737.1"/>
    </source>
</evidence>
<dbReference type="PANTHER" id="PTHR13178">
    <property type="entry name" value="NADH-UBIQUINONE OXIDOREDUCTASE SGDH SUBUNIT"/>
    <property type="match status" value="1"/>
</dbReference>
<dbReference type="EMBL" id="GAHY01000773">
    <property type="protein sequence ID" value="JAA76737.1"/>
    <property type="molecule type" value="mRNA"/>
</dbReference>
<keyword evidence="20" id="KW-1185">Reference proteome</keyword>
<evidence type="ECO:0000313" key="20">
    <source>
        <dbReference type="Proteomes" id="UP000015103"/>
    </source>
</evidence>
<evidence type="ECO:0000256" key="4">
    <source>
        <dbReference type="ARBA" id="ARBA00011533"/>
    </source>
</evidence>
<evidence type="ECO:0000256" key="1">
    <source>
        <dbReference type="ARBA" id="ARBA00003195"/>
    </source>
</evidence>
<protein>
    <recommendedName>
        <fullName evidence="5">NADH dehydrogenase [ubiquinone] 1 beta subcomplex subunit 5, mitochondrial</fullName>
    </recommendedName>
    <alternativeName>
        <fullName evidence="16">Complex I-SGDH</fullName>
    </alternativeName>
    <alternativeName>
        <fullName evidence="15">NADH-ubiquinone oxidoreductase SGDH subunit</fullName>
    </alternativeName>
</protein>
<keyword evidence="14 17" id="KW-0472">Membrane</keyword>
<name>R4FMY9_RHOPR</name>
<evidence type="ECO:0000256" key="14">
    <source>
        <dbReference type="ARBA" id="ARBA00023136"/>
    </source>
</evidence>
<evidence type="ECO:0000256" key="7">
    <source>
        <dbReference type="ARBA" id="ARBA00022660"/>
    </source>
</evidence>
<dbReference type="InterPro" id="IPR019173">
    <property type="entry name" value="NADH_UbQ_OxRdtase_B5_su"/>
</dbReference>
<dbReference type="OMA" id="HHHMTIK"/>
<evidence type="ECO:0000256" key="3">
    <source>
        <dbReference type="ARBA" id="ARBA00007152"/>
    </source>
</evidence>
<dbReference type="RefSeq" id="XP_073991062.1">
    <property type="nucleotide sequence ID" value="XM_074134961.1"/>
</dbReference>
<dbReference type="GeneID" id="141457728"/>
<evidence type="ECO:0000256" key="13">
    <source>
        <dbReference type="ARBA" id="ARBA00023128"/>
    </source>
</evidence>
<comment type="function">
    <text evidence="1">Accessory subunit of the mitochondrial membrane respiratory chain NADH dehydrogenase (Complex I), that is believed not to be involved in catalysis. Complex I functions in the transfer of electrons from NADH to the respiratory chain. The immediate electron acceptor for the enzyme is believed to be ubiquinone.</text>
</comment>
<keyword evidence="10" id="KW-0809">Transit peptide</keyword>
<evidence type="ECO:0000256" key="8">
    <source>
        <dbReference type="ARBA" id="ARBA00022692"/>
    </source>
</evidence>
<feature type="transmembrane region" description="Helical" evidence="17">
    <location>
        <begin position="52"/>
        <end position="74"/>
    </location>
</feature>
<reference evidence="19" key="3">
    <citation type="submission" date="2015-05" db="UniProtKB">
        <authorList>
            <consortium name="EnsemblMetazoa"/>
        </authorList>
    </citation>
    <scope>IDENTIFICATION</scope>
</reference>
<evidence type="ECO:0000256" key="9">
    <source>
        <dbReference type="ARBA" id="ARBA00022792"/>
    </source>
</evidence>
<keyword evidence="11" id="KW-0249">Electron transport</keyword>
<keyword evidence="8 17" id="KW-0812">Transmembrane</keyword>
<keyword evidence="12 17" id="KW-1133">Transmembrane helix</keyword>
<dbReference type="HOGENOM" id="CLU_100260_0_0_1"/>
<evidence type="ECO:0000256" key="2">
    <source>
        <dbReference type="ARBA" id="ARBA00004434"/>
    </source>
</evidence>
<dbReference type="VEuPathDB" id="VectorBase:RPRC009703"/>
<reference evidence="18" key="1">
    <citation type="submission" date="2013-04" db="EMBL/GenBank/DDBJ databases">
        <title>An insight into the transcriptome of the digestive tract of the blood sucking bug, Rhodnius prolixus.</title>
        <authorList>
            <person name="Ribeiro J.M.C."/>
            <person name="Genta F.A."/>
            <person name="Sorgine M.H.F."/>
            <person name="Paiva-Silva G.O."/>
            <person name="Majerowicz D."/>
            <person name="Medeiros M."/>
            <person name="Koerich L."/>
            <person name="Terra W.R."/>
            <person name="Ferreira C."/>
            <person name="Pimentel A.C."/>
            <person name="Bisch P.M."/>
            <person name="Diniz M.M.P."/>
            <person name="Nascimento R."/>
            <person name="Salmon D."/>
            <person name="Silber A.M."/>
            <person name="Alves M."/>
            <person name="Oliveira M.F."/>
            <person name="Gondim K.C."/>
            <person name="Silva Neto M.A.C."/>
            <person name="Atella G.C."/>
            <person name="Araujo H."/>
            <person name="Dias F.S."/>
            <person name="Polycarpo C.R."/>
            <person name="Fampa P."/>
            <person name="Melo A.C."/>
            <person name="Tanaka A.S."/>
            <person name="Balczun C."/>
            <person name="Oliveira J.H.M."/>
            <person name="Goncalves R."/>
            <person name="Lazoski C."/>
            <person name="Pereira M.A."/>
            <person name="Rivera-Pomar R."/>
            <person name="Diambra L."/>
            <person name="Schaub G.A."/>
            <person name="Garcia E.S."/>
            <person name="Azambuja P."/>
            <person name="Braz G.R.C."/>
            <person name="Oliveira P.L."/>
        </authorList>
    </citation>
    <scope>NUCLEOTIDE SEQUENCE</scope>
</reference>
<keyword evidence="13" id="KW-0496">Mitochondrion</keyword>
<evidence type="ECO:0000256" key="6">
    <source>
        <dbReference type="ARBA" id="ARBA00022448"/>
    </source>
</evidence>
<evidence type="ECO:0000256" key="11">
    <source>
        <dbReference type="ARBA" id="ARBA00022982"/>
    </source>
</evidence>
<keyword evidence="18" id="KW-0830">Ubiquinone</keyword>
<dbReference type="Proteomes" id="UP000015103">
    <property type="component" value="Unassembled WGS sequence"/>
</dbReference>
<evidence type="ECO:0000256" key="17">
    <source>
        <dbReference type="SAM" id="Phobius"/>
    </source>
</evidence>
<keyword evidence="9" id="KW-0999">Mitochondrion inner membrane</keyword>
<evidence type="ECO:0000256" key="10">
    <source>
        <dbReference type="ARBA" id="ARBA00022946"/>
    </source>
</evidence>
<evidence type="ECO:0000256" key="16">
    <source>
        <dbReference type="ARBA" id="ARBA00032550"/>
    </source>
</evidence>
<accession>R4FMY9</accession>
<evidence type="ECO:0000313" key="19">
    <source>
        <dbReference type="EnsemblMetazoa" id="RPRC009703-PA"/>
    </source>
</evidence>
<comment type="subcellular location">
    <subcellularLocation>
        <location evidence="2">Mitochondrion inner membrane</location>
        <topology evidence="2">Single-pass membrane protein</topology>
    </subcellularLocation>
</comment>
<dbReference type="Pfam" id="PF09781">
    <property type="entry name" value="NDUF_B5"/>
    <property type="match status" value="1"/>
</dbReference>
<evidence type="ECO:0000256" key="5">
    <source>
        <dbReference type="ARBA" id="ARBA00015175"/>
    </source>
</evidence>
<dbReference type="GO" id="GO:0005743">
    <property type="term" value="C:mitochondrial inner membrane"/>
    <property type="evidence" value="ECO:0007669"/>
    <property type="project" value="UniProtKB-SubCell"/>
</dbReference>
<evidence type="ECO:0000256" key="12">
    <source>
        <dbReference type="ARBA" id="ARBA00022989"/>
    </source>
</evidence>
<evidence type="ECO:0000256" key="15">
    <source>
        <dbReference type="ARBA" id="ARBA00032395"/>
    </source>
</evidence>
<comment type="subunit">
    <text evidence="4">Complex I is composed of 45 different subunits.</text>
</comment>
<keyword evidence="6" id="KW-0813">Transport</keyword>
<dbReference type="eggNOG" id="KOG4632">
    <property type="taxonomic scope" value="Eukaryota"/>
</dbReference>
<dbReference type="STRING" id="13249.R4FMY9"/>
<comment type="similarity">
    <text evidence="3">Belongs to the complex I NDUFB5 subunit family.</text>
</comment>
<dbReference type="AlphaFoldDB" id="R4FMY9"/>
<dbReference type="EnsemblMetazoa" id="RPRC009703-RA">
    <property type="protein sequence ID" value="RPRC009703-PA"/>
    <property type="gene ID" value="RPRC009703"/>
</dbReference>
<reference evidence="20" key="2">
    <citation type="submission" date="2015-04" db="EMBL/GenBank/DDBJ databases">
        <authorList>
            <person name="Wilson R.K."/>
            <person name="Warren W."/>
            <person name="Dotson E."/>
            <person name="Oliveira P.L."/>
        </authorList>
    </citation>
    <scope>NUCLEOTIDE SEQUENCE</scope>
</reference>
<proteinExistence type="evidence at transcript level"/>